<proteinExistence type="predicted"/>
<evidence type="ECO:0000313" key="6">
    <source>
        <dbReference type="Proteomes" id="UP000254626"/>
    </source>
</evidence>
<dbReference type="GO" id="GO:0005737">
    <property type="term" value="C:cytoplasm"/>
    <property type="evidence" value="ECO:0007669"/>
    <property type="project" value="TreeGrafter"/>
</dbReference>
<dbReference type="PANTHER" id="PTHR13748">
    <property type="entry name" value="COBW-RELATED"/>
    <property type="match status" value="1"/>
</dbReference>
<keyword evidence="5" id="KW-1185">Reference proteome</keyword>
<dbReference type="AlphaFoldDB" id="A0AAX2LW03"/>
<dbReference type="Proteomes" id="UP000057088">
    <property type="component" value="Chromosome 1"/>
</dbReference>
<protein>
    <submittedName>
        <fullName evidence="4">Cobalamin synthesis protein</fullName>
    </submittedName>
    <submittedName>
        <fullName evidence="3">GTP-binding protein</fullName>
    </submittedName>
</protein>
<name>A0AAX2LW03_VIBFL</name>
<reference evidence="3" key="2">
    <citation type="submission" date="2018-01" db="EMBL/GenBank/DDBJ databases">
        <title>FDA dAtabase for Regulatory Grade micrObial Sequences (FDA-ARGOS): Supporting development and validation of Infectious Disease Dx tests.</title>
        <authorList>
            <person name="Hoffmann M."/>
            <person name="Allard M."/>
            <person name="Evans P."/>
            <person name="Brown E."/>
            <person name="Tallon L."/>
            <person name="Sadzewicz L."/>
            <person name="Sengamalay N."/>
            <person name="Ott S."/>
            <person name="Godinez A."/>
            <person name="Nagaraj S."/>
            <person name="Vyas G."/>
            <person name="Aluvathingal J."/>
            <person name="Nadendla S."/>
            <person name="Geyer C."/>
            <person name="Sichtig H."/>
        </authorList>
    </citation>
    <scope>NUCLEOTIDE SEQUENCE</scope>
    <source>
        <strain evidence="3">ATCC 33809</strain>
    </source>
</reference>
<evidence type="ECO:0000313" key="3">
    <source>
        <dbReference type="EMBL" id="AMF92683.1"/>
    </source>
</evidence>
<reference evidence="4 6" key="3">
    <citation type="submission" date="2018-06" db="EMBL/GenBank/DDBJ databases">
        <authorList>
            <consortium name="Pathogen Informatics"/>
            <person name="Doyle S."/>
        </authorList>
    </citation>
    <scope>NUCLEOTIDE SEQUENCE [LARGE SCALE GENOMIC DNA]</scope>
    <source>
        <strain evidence="4 6">NCTC11327</strain>
    </source>
</reference>
<dbReference type="Pfam" id="PF02492">
    <property type="entry name" value="cobW"/>
    <property type="match status" value="1"/>
</dbReference>
<dbReference type="EMBL" id="UHIP01000002">
    <property type="protein sequence ID" value="SUQ27558.1"/>
    <property type="molecule type" value="Genomic_DNA"/>
</dbReference>
<dbReference type="RefSeq" id="WP_061055704.1">
    <property type="nucleotide sequence ID" value="NZ_CABLBX010000010.1"/>
</dbReference>
<dbReference type="InterPro" id="IPR027417">
    <property type="entry name" value="P-loop_NTPase"/>
</dbReference>
<evidence type="ECO:0000313" key="5">
    <source>
        <dbReference type="Proteomes" id="UP000057088"/>
    </source>
</evidence>
<comment type="function">
    <text evidence="1">Zinc chaperone that directly transfers zinc cofactor to target proteins, thereby activating them. Zinc is transferred from the CXCC motif in the GTPase domain to the zinc binding site in target proteins in a process requiring GTP hydrolysis.</text>
</comment>
<dbReference type="InterPro" id="IPR003495">
    <property type="entry name" value="CobW/HypB/UreG_nucleotide-bd"/>
</dbReference>
<sequence length="329" mass="36587">MTTKVPTNIITGFLGVGKTTTILNLLKNKPQHEKWALLVNEFGEIGIDGAMMSEHGALIKEVPGGCMCCTAGVPMSVGINALLRQKPDRLIIEPTGLGHPKQVIATLTSVQYQDHVDLKATIALVDPRNLRDEKYTTNQNFNDQLASADVIIGNKVDECTADDIDAFNDWVTVQTPAKVFHKLVTQGHLPLEVLDIERLENGASHRVEEHHHHHAAMEPQFQLDPKQPFLRRENKGQGYFSCGWLFGAEYRFPFDGLFSLFSELTAERVKAVVNTERGCYAFNVANGVVSVNEMSLEGFESRIEVIDSQLMPWAQLEDILLQLAGIEKP</sequence>
<evidence type="ECO:0000256" key="1">
    <source>
        <dbReference type="ARBA" id="ARBA00045658"/>
    </source>
</evidence>
<organism evidence="4 6">
    <name type="scientific">Vibrio fluvialis</name>
    <dbReference type="NCBI Taxonomy" id="676"/>
    <lineage>
        <taxon>Bacteria</taxon>
        <taxon>Pseudomonadati</taxon>
        <taxon>Pseudomonadota</taxon>
        <taxon>Gammaproteobacteria</taxon>
        <taxon>Vibrionales</taxon>
        <taxon>Vibrionaceae</taxon>
        <taxon>Vibrio</taxon>
    </lineage>
</organism>
<dbReference type="PANTHER" id="PTHR13748:SF46">
    <property type="entry name" value="ZINC CHAPERONE YEIR"/>
    <property type="match status" value="1"/>
</dbReference>
<dbReference type="Proteomes" id="UP000254626">
    <property type="component" value="Unassembled WGS sequence"/>
</dbReference>
<dbReference type="CDD" id="cd03112">
    <property type="entry name" value="CobW-like"/>
    <property type="match status" value="1"/>
</dbReference>
<reference evidence="5" key="1">
    <citation type="submission" date="2015-12" db="EMBL/GenBank/DDBJ databases">
        <title>FDA dAtabase for Regulatory Grade micrObial Sequences (FDA-ARGOS): Supporting development and validation of Infectious Disease Dx tests.</title>
        <authorList>
            <person name="Hoffmann M."/>
            <person name="Allard M."/>
            <person name="Evans P."/>
            <person name="Brown E."/>
            <person name="Tallon L.J."/>
            <person name="Sadzewicz L."/>
            <person name="Sengamalay N."/>
            <person name="Ott S."/>
            <person name="Godinez A."/>
            <person name="Nagaraj S."/>
            <person name="Vyas G."/>
            <person name="Aluvathingal J."/>
            <person name="Nadendla S."/>
            <person name="Geyer C."/>
            <person name="Sichtig H."/>
        </authorList>
    </citation>
    <scope>NUCLEOTIDE SEQUENCE [LARGE SCALE GENOMIC DNA]</scope>
    <source>
        <strain evidence="5">ATCC 33809</strain>
    </source>
</reference>
<evidence type="ECO:0000259" key="2">
    <source>
        <dbReference type="SMART" id="SM00833"/>
    </source>
</evidence>
<dbReference type="InterPro" id="IPR011629">
    <property type="entry name" value="CobW-like_C"/>
</dbReference>
<dbReference type="Gene3D" id="3.40.50.300">
    <property type="entry name" value="P-loop containing nucleotide triphosphate hydrolases"/>
    <property type="match status" value="1"/>
</dbReference>
<dbReference type="SMART" id="SM00833">
    <property type="entry name" value="CobW_C"/>
    <property type="match status" value="1"/>
</dbReference>
<evidence type="ECO:0000313" key="4">
    <source>
        <dbReference type="EMBL" id="SUQ27558.1"/>
    </source>
</evidence>
<feature type="domain" description="CobW C-terminal" evidence="2">
    <location>
        <begin position="241"/>
        <end position="324"/>
    </location>
</feature>
<dbReference type="KEGG" id="vfl:AL536_04200"/>
<dbReference type="SUPFAM" id="SSF52540">
    <property type="entry name" value="P-loop containing nucleoside triphosphate hydrolases"/>
    <property type="match status" value="1"/>
</dbReference>
<dbReference type="InterPro" id="IPR051316">
    <property type="entry name" value="Zinc-reg_GTPase_activator"/>
</dbReference>
<accession>A0AAX2LW03</accession>
<dbReference type="EMBL" id="CP014034">
    <property type="protein sequence ID" value="AMF92683.1"/>
    <property type="molecule type" value="Genomic_DNA"/>
</dbReference>
<dbReference type="GeneID" id="29384544"/>
<gene>
    <name evidence="4" type="primary">yjiA</name>
    <name evidence="3" type="ORF">AL536_04200</name>
    <name evidence="4" type="ORF">NCTC11327_04453</name>
</gene>